<evidence type="ECO:0000256" key="1">
    <source>
        <dbReference type="SAM" id="MobiDB-lite"/>
    </source>
</evidence>
<dbReference type="Proteomes" id="UP000756132">
    <property type="component" value="Chromosome 13"/>
</dbReference>
<evidence type="ECO:0000313" key="3">
    <source>
        <dbReference type="EMBL" id="UJO24835.1"/>
    </source>
</evidence>
<dbReference type="InterPro" id="IPR010730">
    <property type="entry name" value="HET"/>
</dbReference>
<dbReference type="PANTHER" id="PTHR24148">
    <property type="entry name" value="ANKYRIN REPEAT DOMAIN-CONTAINING PROTEIN 39 HOMOLOG-RELATED"/>
    <property type="match status" value="1"/>
</dbReference>
<proteinExistence type="predicted"/>
<reference evidence="3" key="2">
    <citation type="journal article" date="2022" name="Microb. Genom.">
        <title>A chromosome-scale genome assembly of the tomato pathogen Cladosporium fulvum reveals a compartmentalized genome architecture and the presence of a dispensable chromosome.</title>
        <authorList>
            <person name="Zaccaron A.Z."/>
            <person name="Chen L.H."/>
            <person name="Samaras A."/>
            <person name="Stergiopoulos I."/>
        </authorList>
    </citation>
    <scope>NUCLEOTIDE SEQUENCE</scope>
    <source>
        <strain evidence="3">Race5_Kim</strain>
    </source>
</reference>
<evidence type="ECO:0000313" key="4">
    <source>
        <dbReference type="Proteomes" id="UP000756132"/>
    </source>
</evidence>
<dbReference type="AlphaFoldDB" id="A0A9Q8UWC2"/>
<dbReference type="PANTHER" id="PTHR24148:SF64">
    <property type="entry name" value="HETEROKARYON INCOMPATIBILITY DOMAIN-CONTAINING PROTEIN"/>
    <property type="match status" value="1"/>
</dbReference>
<name>A0A9Q8UWC2_PASFU</name>
<feature type="domain" description="Heterokaryon incompatibility" evidence="2">
    <location>
        <begin position="106"/>
        <end position="158"/>
    </location>
</feature>
<gene>
    <name evidence="3" type="ORF">CLAFUR5_14284</name>
</gene>
<dbReference type="InterPro" id="IPR052895">
    <property type="entry name" value="HetReg/Transcr_Mod"/>
</dbReference>
<organism evidence="3 4">
    <name type="scientific">Passalora fulva</name>
    <name type="common">Tomato leaf mold</name>
    <name type="synonym">Cladosporium fulvum</name>
    <dbReference type="NCBI Taxonomy" id="5499"/>
    <lineage>
        <taxon>Eukaryota</taxon>
        <taxon>Fungi</taxon>
        <taxon>Dikarya</taxon>
        <taxon>Ascomycota</taxon>
        <taxon>Pezizomycotina</taxon>
        <taxon>Dothideomycetes</taxon>
        <taxon>Dothideomycetidae</taxon>
        <taxon>Mycosphaerellales</taxon>
        <taxon>Mycosphaerellaceae</taxon>
        <taxon>Fulvia</taxon>
    </lineage>
</organism>
<sequence length="175" mass="20086">MEEEATSDVLQSGVQNHPEAYDTEQLGDDEGDSQTTSLEWEAECSQSDGDLESSCIPYAGVHIDPENEIRVLVLDPGDFADELRGSLVVQRLRRHDGQGVSDDLDYEALSYAWGCWEHHEWILLADHIHPTAVTRNLWLALRRLRMQEKPRRLWIDQMHQPGWLLREKPSGWIDG</sequence>
<accession>A0A9Q8UWC2</accession>
<feature type="region of interest" description="Disordered" evidence="1">
    <location>
        <begin position="1"/>
        <end position="40"/>
    </location>
</feature>
<dbReference type="GeneID" id="71994162"/>
<dbReference type="RefSeq" id="XP_047769201.1">
    <property type="nucleotide sequence ID" value="XM_047913432.1"/>
</dbReference>
<feature type="compositionally biased region" description="Acidic residues" evidence="1">
    <location>
        <begin position="21"/>
        <end position="32"/>
    </location>
</feature>
<evidence type="ECO:0000259" key="2">
    <source>
        <dbReference type="Pfam" id="PF06985"/>
    </source>
</evidence>
<dbReference type="OrthoDB" id="2157530at2759"/>
<keyword evidence="4" id="KW-1185">Reference proteome</keyword>
<reference evidence="3" key="1">
    <citation type="submission" date="2021-12" db="EMBL/GenBank/DDBJ databases">
        <authorList>
            <person name="Zaccaron A."/>
            <person name="Stergiopoulos I."/>
        </authorList>
    </citation>
    <scope>NUCLEOTIDE SEQUENCE</scope>
    <source>
        <strain evidence="3">Race5_Kim</strain>
    </source>
</reference>
<protein>
    <recommendedName>
        <fullName evidence="2">Heterokaryon incompatibility domain-containing protein</fullName>
    </recommendedName>
</protein>
<dbReference type="EMBL" id="CP090175">
    <property type="protein sequence ID" value="UJO24835.1"/>
    <property type="molecule type" value="Genomic_DNA"/>
</dbReference>
<dbReference type="KEGG" id="ffu:CLAFUR5_14284"/>
<dbReference type="Pfam" id="PF06985">
    <property type="entry name" value="HET"/>
    <property type="match status" value="1"/>
</dbReference>